<dbReference type="RefSeq" id="WP_155322244.1">
    <property type="nucleotide sequence ID" value="NZ_AP021876.1"/>
</dbReference>
<name>A0A5K7ZKK9_9BACT</name>
<dbReference type="EMBL" id="AP021876">
    <property type="protein sequence ID" value="BBO81576.1"/>
    <property type="molecule type" value="Genomic_DNA"/>
</dbReference>
<evidence type="ECO:0000313" key="1">
    <source>
        <dbReference type="EMBL" id="BBO81576.1"/>
    </source>
</evidence>
<evidence type="ECO:0000313" key="2">
    <source>
        <dbReference type="Proteomes" id="UP000425960"/>
    </source>
</evidence>
<dbReference type="KEGG" id="dov:DSCO28_21420"/>
<dbReference type="Proteomes" id="UP000425960">
    <property type="component" value="Chromosome"/>
</dbReference>
<protein>
    <submittedName>
        <fullName evidence="1">Uncharacterized protein</fullName>
    </submittedName>
</protein>
<gene>
    <name evidence="1" type="ORF">DSCO28_21420</name>
</gene>
<proteinExistence type="predicted"/>
<sequence length="166" mass="18797">MNPKKHNLLYSVNTWLSYNISIRYYGGAHYIWCSPVFSIKNHPASHATPPPTSCPSDIYHNLSEEVRRRDSHSAKIKENRSGLITGAQIQHGKGIITDVELDEIKEIIAAADYSDFRPLLYLIPFAGVSHLLKEVPVSDRAHPLSQEYIIEELPTELFDTIELEKG</sequence>
<organism evidence="1 2">
    <name type="scientific">Desulfosarcina ovata subsp. sediminis</name>
    <dbReference type="NCBI Taxonomy" id="885957"/>
    <lineage>
        <taxon>Bacteria</taxon>
        <taxon>Pseudomonadati</taxon>
        <taxon>Thermodesulfobacteriota</taxon>
        <taxon>Desulfobacteria</taxon>
        <taxon>Desulfobacterales</taxon>
        <taxon>Desulfosarcinaceae</taxon>
        <taxon>Desulfosarcina</taxon>
    </lineage>
</organism>
<dbReference type="AlphaFoldDB" id="A0A5K7ZKK9"/>
<reference evidence="1 2" key="1">
    <citation type="submission" date="2019-11" db="EMBL/GenBank/DDBJ databases">
        <title>Comparative genomics of hydrocarbon-degrading Desulfosarcina strains.</title>
        <authorList>
            <person name="Watanabe M."/>
            <person name="Kojima H."/>
            <person name="Fukui M."/>
        </authorList>
    </citation>
    <scope>NUCLEOTIDE SEQUENCE [LARGE SCALE GENOMIC DNA]</scope>
    <source>
        <strain evidence="1 2">28bB2T</strain>
    </source>
</reference>
<accession>A0A5K7ZKK9</accession>